<gene>
    <name evidence="9" type="ORF">JF625_00375</name>
</gene>
<feature type="domain" description="FAD dependent oxidoreductase" evidence="7">
    <location>
        <begin position="18"/>
        <end position="380"/>
    </location>
</feature>
<dbReference type="AlphaFoldDB" id="A0A952FG97"/>
<comment type="similarity">
    <text evidence="2">Belongs to the FAD-dependent glycerol-3-phosphate dehydrogenase family.</text>
</comment>
<dbReference type="Pfam" id="PF01266">
    <property type="entry name" value="DAO"/>
    <property type="match status" value="1"/>
</dbReference>
<dbReference type="GO" id="GO:0004368">
    <property type="term" value="F:glycerol-3-phosphate dehydrogenase (quinone) activity"/>
    <property type="evidence" value="ECO:0007669"/>
    <property type="project" value="InterPro"/>
</dbReference>
<evidence type="ECO:0000256" key="6">
    <source>
        <dbReference type="ARBA" id="ARBA00023002"/>
    </source>
</evidence>
<dbReference type="EMBL" id="JAEKLZ010000015">
    <property type="protein sequence ID" value="MBW8723602.1"/>
    <property type="molecule type" value="Genomic_DNA"/>
</dbReference>
<evidence type="ECO:0000259" key="7">
    <source>
        <dbReference type="Pfam" id="PF01266"/>
    </source>
</evidence>
<dbReference type="InterPro" id="IPR036188">
    <property type="entry name" value="FAD/NAD-bd_sf"/>
</dbReference>
<evidence type="ECO:0000313" key="10">
    <source>
        <dbReference type="Proteomes" id="UP000700706"/>
    </source>
</evidence>
<feature type="domain" description="Alpha-glycerophosphate oxidase C-terminal" evidence="8">
    <location>
        <begin position="420"/>
        <end position="543"/>
    </location>
</feature>
<keyword evidence="5" id="KW-0274">FAD</keyword>
<protein>
    <submittedName>
        <fullName evidence="9">Glycerol-3-phosphate dehydrogenase/oxidase</fullName>
    </submittedName>
</protein>
<dbReference type="Pfam" id="PF16901">
    <property type="entry name" value="DAO_C"/>
    <property type="match status" value="1"/>
</dbReference>
<sequence>MTGNGSSIPERAIPERADVLVIGGGINGISTFRELALQGIDVVLVERDDFCSGASAALSRMVHGGLRYLENGEFRLVRQSLQERDRLLRNAPHYVSPLPTLVPVTARFRGTLATLGAFLGIAERPQARPGLMIRAGLALYDILSWRSRTMPRHRGIGRAKLQRLAKGITRRAVAGVLYYDARVTHPERLGIELLLDTEAETGARAFSYTEITGRDGDGLAWRDRITGASGRIVPRVVVNATGAWVDLVGGAIGPATNRRRVQGTKGSHLMIRNRALQEALGDRMIYFENADGRICIAFNHANAAMVGSTDIRIDDPDDAVCLDDEKRYMLEALAGIFPDLEVREDEIVHVFTGVRPLPVSEDEATGRISRDHAVEVDPAGALPFAVLTLIGGKWTTFRAFGEEVADLALAQLGRPRRVGTHDLAIGGGRGFPRDAEARSRWQRDQAAAAGLPLARFQALSERYGSRAVAVARFLGKGPDAPVAAAPDYSRRELQYLIETERVRDIGDLLLRRTLLGMEGRVTAALVAEAGGLVAAALGWTEAETATAAARFDDIMARRHRVQAAQH</sequence>
<evidence type="ECO:0000256" key="5">
    <source>
        <dbReference type="ARBA" id="ARBA00022827"/>
    </source>
</evidence>
<dbReference type="GO" id="GO:0006071">
    <property type="term" value="P:glycerol metabolic process"/>
    <property type="evidence" value="ECO:0007669"/>
    <property type="project" value="UniProtKB-KW"/>
</dbReference>
<keyword evidence="3" id="KW-0285">Flavoprotein</keyword>
<dbReference type="GO" id="GO:0046168">
    <property type="term" value="P:glycerol-3-phosphate catabolic process"/>
    <property type="evidence" value="ECO:0007669"/>
    <property type="project" value="TreeGrafter"/>
</dbReference>
<dbReference type="Proteomes" id="UP000700706">
    <property type="component" value="Unassembled WGS sequence"/>
</dbReference>
<evidence type="ECO:0000256" key="1">
    <source>
        <dbReference type="ARBA" id="ARBA00001974"/>
    </source>
</evidence>
<proteinExistence type="inferred from homology"/>
<dbReference type="InterPro" id="IPR000447">
    <property type="entry name" value="G3P_DH_FAD-dep"/>
</dbReference>
<comment type="caution">
    <text evidence="9">The sequence shown here is derived from an EMBL/GenBank/DDBJ whole genome shotgun (WGS) entry which is preliminary data.</text>
</comment>
<accession>A0A952FG97</accession>
<evidence type="ECO:0000256" key="2">
    <source>
        <dbReference type="ARBA" id="ARBA00007330"/>
    </source>
</evidence>
<dbReference type="Gene3D" id="3.50.50.60">
    <property type="entry name" value="FAD/NAD(P)-binding domain"/>
    <property type="match status" value="1"/>
</dbReference>
<evidence type="ECO:0000313" key="9">
    <source>
        <dbReference type="EMBL" id="MBW8723602.1"/>
    </source>
</evidence>
<dbReference type="Gene3D" id="1.10.8.870">
    <property type="entry name" value="Alpha-glycerophosphate oxidase, cap domain"/>
    <property type="match status" value="1"/>
</dbReference>
<keyword evidence="4" id="KW-0319">Glycerol metabolism</keyword>
<organism evidence="9 10">
    <name type="scientific">Inquilinus limosus</name>
    <dbReference type="NCBI Taxonomy" id="171674"/>
    <lineage>
        <taxon>Bacteria</taxon>
        <taxon>Pseudomonadati</taxon>
        <taxon>Pseudomonadota</taxon>
        <taxon>Alphaproteobacteria</taxon>
        <taxon>Rhodospirillales</taxon>
        <taxon>Rhodospirillaceae</taxon>
        <taxon>Inquilinus</taxon>
    </lineage>
</organism>
<dbReference type="PANTHER" id="PTHR11985">
    <property type="entry name" value="GLYCEROL-3-PHOSPHATE DEHYDROGENASE"/>
    <property type="match status" value="1"/>
</dbReference>
<dbReference type="PRINTS" id="PR01001">
    <property type="entry name" value="FADG3PDH"/>
</dbReference>
<dbReference type="InterPro" id="IPR038299">
    <property type="entry name" value="DAO_C_sf"/>
</dbReference>
<evidence type="ECO:0000256" key="3">
    <source>
        <dbReference type="ARBA" id="ARBA00022630"/>
    </source>
</evidence>
<dbReference type="PANTHER" id="PTHR11985:SF35">
    <property type="entry name" value="ANAEROBIC GLYCEROL-3-PHOSPHATE DEHYDROGENASE SUBUNIT A"/>
    <property type="match status" value="1"/>
</dbReference>
<name>A0A952FG97_9PROT</name>
<dbReference type="Gene3D" id="3.30.9.10">
    <property type="entry name" value="D-Amino Acid Oxidase, subunit A, domain 2"/>
    <property type="match status" value="1"/>
</dbReference>
<evidence type="ECO:0000259" key="8">
    <source>
        <dbReference type="Pfam" id="PF16901"/>
    </source>
</evidence>
<dbReference type="InterPro" id="IPR031656">
    <property type="entry name" value="DAO_C"/>
</dbReference>
<reference evidence="9" key="1">
    <citation type="submission" date="2020-06" db="EMBL/GenBank/DDBJ databases">
        <title>Stable isotope informed genome-resolved metagenomics uncovers potential trophic interactions in rhizosphere soil.</title>
        <authorList>
            <person name="Starr E.P."/>
            <person name="Shi S."/>
            <person name="Blazewicz S.J."/>
            <person name="Koch B.J."/>
            <person name="Probst A.J."/>
            <person name="Hungate B.A."/>
            <person name="Pett-Ridge J."/>
            <person name="Firestone M.K."/>
            <person name="Banfield J.F."/>
        </authorList>
    </citation>
    <scope>NUCLEOTIDE SEQUENCE</scope>
    <source>
        <strain evidence="9">YM_69_17</strain>
    </source>
</reference>
<dbReference type="InterPro" id="IPR006076">
    <property type="entry name" value="FAD-dep_OxRdtase"/>
</dbReference>
<comment type="cofactor">
    <cofactor evidence="1">
        <name>FAD</name>
        <dbReference type="ChEBI" id="CHEBI:57692"/>
    </cofactor>
</comment>
<dbReference type="SUPFAM" id="SSF51905">
    <property type="entry name" value="FAD/NAD(P)-binding domain"/>
    <property type="match status" value="1"/>
</dbReference>
<evidence type="ECO:0000256" key="4">
    <source>
        <dbReference type="ARBA" id="ARBA00022798"/>
    </source>
</evidence>
<keyword evidence="6" id="KW-0560">Oxidoreductase</keyword>